<dbReference type="OrthoDB" id="9814594at2"/>
<dbReference type="GO" id="GO:0005737">
    <property type="term" value="C:cytoplasm"/>
    <property type="evidence" value="ECO:0007669"/>
    <property type="project" value="UniProtKB-ARBA"/>
</dbReference>
<evidence type="ECO:0000313" key="3">
    <source>
        <dbReference type="EMBL" id="OAN46589.1"/>
    </source>
</evidence>
<feature type="domain" description="Pyridoxamine 5'-phosphate oxidase N-terminal" evidence="2">
    <location>
        <begin position="16"/>
        <end position="137"/>
    </location>
</feature>
<evidence type="ECO:0000256" key="1">
    <source>
        <dbReference type="SAM" id="MobiDB-lite"/>
    </source>
</evidence>
<dbReference type="PANTHER" id="PTHR13343:SF17">
    <property type="entry name" value="CELLULAR REPRESSOR OF E1A-STIMULATED GENES, ISOFORM A"/>
    <property type="match status" value="1"/>
</dbReference>
<dbReference type="EMBL" id="LWQT01000088">
    <property type="protein sequence ID" value="OAN46589.1"/>
    <property type="molecule type" value="Genomic_DNA"/>
</dbReference>
<evidence type="ECO:0000313" key="4">
    <source>
        <dbReference type="Proteomes" id="UP000078428"/>
    </source>
</evidence>
<sequence>MTEDAAALPANNRFALRQVARAQRKAALATSLDGRPYVSLVTLAFDHDLSPILLLSGLADHTRNLRADPRASLLLDGTEGHANPQTGPRVTLVGSAEPDSDPRLRSRFLARHPAAALYAGFGDFGIWRLRIERVHFVGGFARAVWFDAPLVSEAAAAAMATAETGLLDRINALAPEQLAGLVGGGAWQAVGIDLDGVDLASGEASARVDFDTPAEGPEQAWRSFVNTAGQAFE</sequence>
<comment type="caution">
    <text evidence="3">The sequence shown here is derived from an EMBL/GenBank/DDBJ whole genome shotgun (WGS) entry which is preliminary data.</text>
</comment>
<organism evidence="3 4">
    <name type="scientific">Paramagnetospirillum marisnigri</name>
    <dbReference type="NCBI Taxonomy" id="1285242"/>
    <lineage>
        <taxon>Bacteria</taxon>
        <taxon>Pseudomonadati</taxon>
        <taxon>Pseudomonadota</taxon>
        <taxon>Alphaproteobacteria</taxon>
        <taxon>Rhodospirillales</taxon>
        <taxon>Magnetospirillaceae</taxon>
        <taxon>Paramagnetospirillum</taxon>
    </lineage>
</organism>
<feature type="region of interest" description="Disordered" evidence="1">
    <location>
        <begin position="76"/>
        <end position="98"/>
    </location>
</feature>
<dbReference type="STRING" id="1285242.A6A04_05600"/>
<evidence type="ECO:0000259" key="2">
    <source>
        <dbReference type="Pfam" id="PF01243"/>
    </source>
</evidence>
<dbReference type="InterPro" id="IPR037119">
    <property type="entry name" value="Haem_oxidase_HugZ-like_sf"/>
</dbReference>
<name>A0A178MCU9_9PROT</name>
<dbReference type="PANTHER" id="PTHR13343">
    <property type="entry name" value="CREG1 PROTEIN"/>
    <property type="match status" value="1"/>
</dbReference>
<dbReference type="Proteomes" id="UP000078428">
    <property type="component" value="Unassembled WGS sequence"/>
</dbReference>
<dbReference type="InterPro" id="IPR012349">
    <property type="entry name" value="Split_barrel_FMN-bd"/>
</dbReference>
<dbReference type="InterPro" id="IPR011576">
    <property type="entry name" value="Pyridox_Oxase_N"/>
</dbReference>
<dbReference type="Pfam" id="PF01243">
    <property type="entry name" value="PNPOx_N"/>
    <property type="match status" value="1"/>
</dbReference>
<protein>
    <submittedName>
        <fullName evidence="3">Heme iron utilization protein</fullName>
    </submittedName>
</protein>
<dbReference type="Gene3D" id="3.20.180.10">
    <property type="entry name" value="PNP-oxidase-like"/>
    <property type="match status" value="1"/>
</dbReference>
<dbReference type="AlphaFoldDB" id="A0A178MCU9"/>
<accession>A0A178MCU9</accession>
<dbReference type="Gene3D" id="2.30.110.10">
    <property type="entry name" value="Electron Transport, Fmn-binding Protein, Chain A"/>
    <property type="match status" value="1"/>
</dbReference>
<reference evidence="3 4" key="1">
    <citation type="submission" date="2016-04" db="EMBL/GenBank/DDBJ databases">
        <title>Draft genome sequence of freshwater magnetotactic bacteria Magnetospirillum marisnigri SP-1 and Magnetospirillum moscoviense BB-1.</title>
        <authorList>
            <person name="Koziaeva V."/>
            <person name="Dziuba M.V."/>
            <person name="Ivanov T.M."/>
            <person name="Kuznetsov B."/>
            <person name="Grouzdev D.S."/>
        </authorList>
    </citation>
    <scope>NUCLEOTIDE SEQUENCE [LARGE SCALE GENOMIC DNA]</scope>
    <source>
        <strain evidence="3 4">SP-1</strain>
    </source>
</reference>
<keyword evidence="4" id="KW-1185">Reference proteome</keyword>
<gene>
    <name evidence="3" type="ORF">A6A04_05600</name>
</gene>
<dbReference type="RefSeq" id="WP_068494717.1">
    <property type="nucleotide sequence ID" value="NZ_LWQT01000088.1"/>
</dbReference>
<dbReference type="SUPFAM" id="SSF50475">
    <property type="entry name" value="FMN-binding split barrel"/>
    <property type="match status" value="1"/>
</dbReference>
<proteinExistence type="predicted"/>